<keyword evidence="9" id="KW-1185">Reference proteome</keyword>
<evidence type="ECO:0000256" key="5">
    <source>
        <dbReference type="ARBA" id="ARBA00034923"/>
    </source>
</evidence>
<evidence type="ECO:0000259" key="7">
    <source>
        <dbReference type="PROSITE" id="PS51198"/>
    </source>
</evidence>
<reference evidence="9" key="1">
    <citation type="journal article" date="2019" name="Int. J. Syst. Evol. Microbiol.">
        <title>The Global Catalogue of Microorganisms (GCM) 10K type strain sequencing project: providing services to taxonomists for standard genome sequencing and annotation.</title>
        <authorList>
            <consortium name="The Broad Institute Genomics Platform"/>
            <consortium name="The Broad Institute Genome Sequencing Center for Infectious Disease"/>
            <person name="Wu L."/>
            <person name="Ma J."/>
        </authorList>
    </citation>
    <scope>NUCLEOTIDE SEQUENCE [LARGE SCALE GENOMIC DNA]</scope>
    <source>
        <strain evidence="9">CECT 7131</strain>
    </source>
</reference>
<sequence length="607" mass="67259">MVDLTQAQKDVLITEGHQLVVGGPGSGKTTVSILKAAKIAREKLRPGQRILFLSFARATVSRVFEAIDEQQSVTKEEKRRIEVDTYHSFFWRILKAHGYLVGFPRRMTILTPPNEAIALSTIRSAFKAQSKLSDEEKAQKAALEVAERMRLATEEGKVCFELFAERVAILLHGSAKVRELVSTMYPFIVLDEFQDTSAQQWRVVEAIGNSSTLIALADPEQRIFDFIGADPKRLNHFKEAFKPSEHDLANENHRSKGTDIAIFGNHLLTGNFRDEPYQGVEFEGFGSNPNQAFTSLVAQVLQARQRLIALGRRDWSLAILVPTKRMTRLVSDNLSAPFGKVPPITHTAAVDMEGPILAAEVIAFLLQQSIHRDRIDKFVDLLCSFLNGRGGATPTKGNLADAVRFRSALEKWNGYLARGKAPPGNGVLQTTFAVYQAATAITLTGQPDADWTAVRAVLEAGACTRLVEVAQEARNVRLLERGTQLRQSLSQDWRDTGGYKNALAITRQAFVKEHFATAHKPESGVVIMNMHKAKGKQFDEVIIFEGWPKRFKGEIVGNPDRIVGGNVNTGAMTQARQNFRVSVTRAKIRTTVMSPTDDVCVLLLSAE</sequence>
<keyword evidence="3 6" id="KW-0347">Helicase</keyword>
<dbReference type="InterPro" id="IPR014016">
    <property type="entry name" value="UvrD-like_ATP-bd"/>
</dbReference>
<keyword evidence="4 6" id="KW-0067">ATP-binding</keyword>
<dbReference type="PANTHER" id="PTHR11070:SF2">
    <property type="entry name" value="ATP-DEPENDENT DNA HELICASE SRS2"/>
    <property type="match status" value="1"/>
</dbReference>
<dbReference type="EMBL" id="JAUFPN010000080">
    <property type="protein sequence ID" value="MDN3564376.1"/>
    <property type="molecule type" value="Genomic_DNA"/>
</dbReference>
<dbReference type="InterPro" id="IPR000212">
    <property type="entry name" value="DNA_helicase_UvrD/REP"/>
</dbReference>
<evidence type="ECO:0000313" key="8">
    <source>
        <dbReference type="EMBL" id="MDN3564376.1"/>
    </source>
</evidence>
<feature type="domain" description="UvrD-like helicase ATP-binding" evidence="7">
    <location>
        <begin position="1"/>
        <end position="256"/>
    </location>
</feature>
<evidence type="ECO:0000256" key="3">
    <source>
        <dbReference type="ARBA" id="ARBA00022806"/>
    </source>
</evidence>
<accession>A0ABT8A4R7</accession>
<dbReference type="Gene3D" id="3.40.50.300">
    <property type="entry name" value="P-loop containing nucleotide triphosphate hydrolases"/>
    <property type="match status" value="2"/>
</dbReference>
<proteinExistence type="predicted"/>
<name>A0ABT8A4R7_9PROT</name>
<evidence type="ECO:0000313" key="9">
    <source>
        <dbReference type="Proteomes" id="UP001529369"/>
    </source>
</evidence>
<dbReference type="PROSITE" id="PS51198">
    <property type="entry name" value="UVRD_HELICASE_ATP_BIND"/>
    <property type="match status" value="1"/>
</dbReference>
<dbReference type="GO" id="GO:0016787">
    <property type="term" value="F:hydrolase activity"/>
    <property type="evidence" value="ECO:0007669"/>
    <property type="project" value="UniProtKB-KW"/>
</dbReference>
<gene>
    <name evidence="8" type="ORF">QWZ14_08345</name>
</gene>
<dbReference type="GO" id="GO:0004386">
    <property type="term" value="F:helicase activity"/>
    <property type="evidence" value="ECO:0007669"/>
    <property type="project" value="UniProtKB-KW"/>
</dbReference>
<evidence type="ECO:0000256" key="1">
    <source>
        <dbReference type="ARBA" id="ARBA00022741"/>
    </source>
</evidence>
<comment type="caution">
    <text evidence="8">The sequence shown here is derived from an EMBL/GenBank/DDBJ whole genome shotgun (WGS) entry which is preliminary data.</text>
</comment>
<dbReference type="RefSeq" id="WP_290316171.1">
    <property type="nucleotide sequence ID" value="NZ_JAUFPN010000080.1"/>
</dbReference>
<dbReference type="Proteomes" id="UP001529369">
    <property type="component" value="Unassembled WGS sequence"/>
</dbReference>
<dbReference type="InterPro" id="IPR027417">
    <property type="entry name" value="P-loop_NTPase"/>
</dbReference>
<feature type="binding site" evidence="6">
    <location>
        <begin position="22"/>
        <end position="29"/>
    </location>
    <ligand>
        <name>ATP</name>
        <dbReference type="ChEBI" id="CHEBI:30616"/>
    </ligand>
</feature>
<dbReference type="Pfam" id="PF00580">
    <property type="entry name" value="UvrD-helicase"/>
    <property type="match status" value="1"/>
</dbReference>
<evidence type="ECO:0000256" key="2">
    <source>
        <dbReference type="ARBA" id="ARBA00022801"/>
    </source>
</evidence>
<organism evidence="8 9">
    <name type="scientific">Paeniroseomonas aquatica</name>
    <dbReference type="NCBI Taxonomy" id="373043"/>
    <lineage>
        <taxon>Bacteria</taxon>
        <taxon>Pseudomonadati</taxon>
        <taxon>Pseudomonadota</taxon>
        <taxon>Alphaproteobacteria</taxon>
        <taxon>Acetobacterales</taxon>
        <taxon>Acetobacteraceae</taxon>
        <taxon>Paeniroseomonas</taxon>
    </lineage>
</organism>
<protein>
    <recommendedName>
        <fullName evidence="5">DNA 3'-5' helicase II</fullName>
    </recommendedName>
</protein>
<dbReference type="SUPFAM" id="SSF52540">
    <property type="entry name" value="P-loop containing nucleoside triphosphate hydrolases"/>
    <property type="match status" value="1"/>
</dbReference>
<dbReference type="PANTHER" id="PTHR11070">
    <property type="entry name" value="UVRD / RECB / PCRA DNA HELICASE FAMILY MEMBER"/>
    <property type="match status" value="1"/>
</dbReference>
<evidence type="ECO:0000256" key="4">
    <source>
        <dbReference type="ARBA" id="ARBA00022840"/>
    </source>
</evidence>
<keyword evidence="2 6" id="KW-0378">Hydrolase</keyword>
<keyword evidence="1 6" id="KW-0547">Nucleotide-binding</keyword>
<evidence type="ECO:0000256" key="6">
    <source>
        <dbReference type="PROSITE-ProRule" id="PRU00560"/>
    </source>
</evidence>